<accession>A0A7J6XIL3</accession>
<protein>
    <submittedName>
        <fullName evidence="1">Uncharacterized protein</fullName>
    </submittedName>
</protein>
<reference evidence="1 2" key="1">
    <citation type="journal article" date="2019" name="Genome Biol. Evol.">
        <title>Nanopore Sequencing Significantly Improves Genome Assembly of the Protozoan Parasite Trypanosoma cruzi.</title>
        <authorList>
            <person name="Diaz-Viraque F."/>
            <person name="Pita S."/>
            <person name="Greif G."/>
            <person name="de Souza R.C.M."/>
            <person name="Iraola G."/>
            <person name="Robello C."/>
        </authorList>
    </citation>
    <scope>NUCLEOTIDE SEQUENCE [LARGE SCALE GENOMIC DNA]</scope>
    <source>
        <strain evidence="1 2">Berenice</strain>
    </source>
</reference>
<name>A0A7J6XIL3_TRYCR</name>
<evidence type="ECO:0000313" key="2">
    <source>
        <dbReference type="Proteomes" id="UP000583944"/>
    </source>
</evidence>
<dbReference type="VEuPathDB" id="TriTrypDB:ECC02_013359"/>
<dbReference type="Proteomes" id="UP000583944">
    <property type="component" value="Unassembled WGS sequence"/>
</dbReference>
<gene>
    <name evidence="1" type="ORF">ECC02_013359</name>
</gene>
<comment type="caution">
    <text evidence="1">The sequence shown here is derived from an EMBL/GenBank/DDBJ whole genome shotgun (WGS) entry which is preliminary data.</text>
</comment>
<organism evidence="1 2">
    <name type="scientific">Trypanosoma cruzi</name>
    <dbReference type="NCBI Taxonomy" id="5693"/>
    <lineage>
        <taxon>Eukaryota</taxon>
        <taxon>Discoba</taxon>
        <taxon>Euglenozoa</taxon>
        <taxon>Kinetoplastea</taxon>
        <taxon>Metakinetoplastina</taxon>
        <taxon>Trypanosomatida</taxon>
        <taxon>Trypanosomatidae</taxon>
        <taxon>Trypanosoma</taxon>
        <taxon>Schizotrypanum</taxon>
    </lineage>
</organism>
<dbReference type="AlphaFoldDB" id="A0A7J6XIL3"/>
<sequence>MWWGLVCRPCWSLPPPSVCCSRCMTVCVCVCLLPRIGVCVVRAVRRTVHAWLLLSRLVWFALRVCLPHLSSPLLLSIFLTVQISSTPLNDHTHDDDDVPSAVRPAGARLVLLPVRMCDRECSEKQFYHHHYDYNDDDHNDYHHDYHYDDNNYNDYDHDHHYTSTNCDHDDHYTSTNCDHHYHGGAKHYDYRGANYEDHPRTATSSQN</sequence>
<proteinExistence type="predicted"/>
<dbReference type="EMBL" id="JABDHM010000617">
    <property type="protein sequence ID" value="KAF5214076.1"/>
    <property type="molecule type" value="Genomic_DNA"/>
</dbReference>
<evidence type="ECO:0000313" key="1">
    <source>
        <dbReference type="EMBL" id="KAF5214076.1"/>
    </source>
</evidence>